<dbReference type="EMBL" id="LQYT01000025">
    <property type="protein sequence ID" value="KYD20968.1"/>
    <property type="molecule type" value="Genomic_DNA"/>
</dbReference>
<protein>
    <submittedName>
        <fullName evidence="1">Uncharacterized protein</fullName>
    </submittedName>
</protein>
<evidence type="ECO:0000313" key="1">
    <source>
        <dbReference type="EMBL" id="KYD20968.1"/>
    </source>
</evidence>
<dbReference type="AlphaFoldDB" id="A0A150M8Y1"/>
<organism evidence="1 2">
    <name type="scientific">Caldibacillus debilis</name>
    <dbReference type="NCBI Taxonomy" id="301148"/>
    <lineage>
        <taxon>Bacteria</taxon>
        <taxon>Bacillati</taxon>
        <taxon>Bacillota</taxon>
        <taxon>Bacilli</taxon>
        <taxon>Bacillales</taxon>
        <taxon>Bacillaceae</taxon>
        <taxon>Caldibacillus</taxon>
    </lineage>
</organism>
<comment type="caution">
    <text evidence="1">The sequence shown here is derived from an EMBL/GenBank/DDBJ whole genome shotgun (WGS) entry which is preliminary data.</text>
</comment>
<gene>
    <name evidence="1" type="ORF">B4135_0215</name>
</gene>
<proteinExistence type="predicted"/>
<evidence type="ECO:0000313" key="2">
    <source>
        <dbReference type="Proteomes" id="UP000075683"/>
    </source>
</evidence>
<name>A0A150M8Y1_9BACI</name>
<sequence length="41" mass="4815">MLKPIFIFHEAGSYFSPGRRAGFSLYFRGKMKRFNGDVKEK</sequence>
<dbReference type="STRING" id="301148.B4135_0215"/>
<dbReference type="Proteomes" id="UP000075683">
    <property type="component" value="Unassembled WGS sequence"/>
</dbReference>
<reference evidence="1 2" key="1">
    <citation type="submission" date="2016-01" db="EMBL/GenBank/DDBJ databases">
        <title>Draft Genome Sequences of Seven Thermophilic Sporeformers Isolated from Foods.</title>
        <authorList>
            <person name="Berendsen E.M."/>
            <person name="Wells-Bennik M.H."/>
            <person name="Krawcyk A.O."/>
            <person name="De Jong A."/>
            <person name="Holsappel S."/>
            <person name="Eijlander R.T."/>
            <person name="Kuipers O.P."/>
        </authorList>
    </citation>
    <scope>NUCLEOTIDE SEQUENCE [LARGE SCALE GENOMIC DNA]</scope>
    <source>
        <strain evidence="1 2">B4135</strain>
    </source>
</reference>
<accession>A0A150M8Y1</accession>